<proteinExistence type="predicted"/>
<dbReference type="Gene3D" id="3.20.20.140">
    <property type="entry name" value="Metal-dependent hydrolases"/>
    <property type="match status" value="1"/>
</dbReference>
<dbReference type="InterPro" id="IPR003141">
    <property type="entry name" value="Pol/His_phosphatase_N"/>
</dbReference>
<dbReference type="InterPro" id="IPR052018">
    <property type="entry name" value="PHP_domain"/>
</dbReference>
<feature type="domain" description="Polymerase/histidinol phosphatase N-terminal" evidence="1">
    <location>
        <begin position="162"/>
        <end position="221"/>
    </location>
</feature>
<evidence type="ECO:0000313" key="2">
    <source>
        <dbReference type="EMBL" id="NOU84256.1"/>
    </source>
</evidence>
<evidence type="ECO:0000313" key="3">
    <source>
        <dbReference type="Proteomes" id="UP000658690"/>
    </source>
</evidence>
<sequence>MEIEQSPKNGVKAKLRVEAPDSAISFEVERHAEWMRLRFDYGKPRTWRQLVIRDPADRLRFMHFDVVEPRNALLHRNAELTTATAVAGDIIPGRWTIEFLRNFPGEFELEWVIGDGEVLDEAFVRDEDREIWSEGEGAGRNGDLNRYDWNVCKGTGRRWYRGDLHGHTTLSDGSLSPREMTRQAEARELDFFFVTEHNVFPSSWPKGKPLVIPGMEFTSFGKGDWNALGLPGWIDCWGTGLQDGGMHTQEGQNRMMEEAAACGAVRTFNHPLAGRFAWRYPESPLRFIDLLEIWNSPTRRSTPGLTEQTMVLWNLLWNDGYRVPGVGGSDTHLRPDQSYEEGCPPDTIGDPASYVLADRLTPQDILSGLRAGHVYVSRGPELEASIEAGGCTFTFGDDLTEALAGSGDGIVRYRLTVTDAKGAKLRIIENGVVIDTQPIETDCWVHDQTFSWKGLDYVWRRLEIRDADDKLLCFTNPISSGTKEHELLTWGQLLDKAGIALDSLV</sequence>
<dbReference type="SMART" id="SM00481">
    <property type="entry name" value="POLIIIAc"/>
    <property type="match status" value="1"/>
</dbReference>
<comment type="caution">
    <text evidence="2">The sequence shown here is derived from an EMBL/GenBank/DDBJ whole genome shotgun (WGS) entry which is preliminary data.</text>
</comment>
<evidence type="ECO:0000259" key="1">
    <source>
        <dbReference type="SMART" id="SM00481"/>
    </source>
</evidence>
<keyword evidence="3" id="KW-1185">Reference proteome</keyword>
<dbReference type="SUPFAM" id="SSF89550">
    <property type="entry name" value="PHP domain-like"/>
    <property type="match status" value="1"/>
</dbReference>
<dbReference type="EMBL" id="WHOC01000006">
    <property type="protein sequence ID" value="NOU84256.1"/>
    <property type="molecule type" value="Genomic_DNA"/>
</dbReference>
<dbReference type="InterPro" id="IPR016195">
    <property type="entry name" value="Pol/histidinol_Pase-like"/>
</dbReference>
<dbReference type="Proteomes" id="UP000658690">
    <property type="component" value="Unassembled WGS sequence"/>
</dbReference>
<dbReference type="RefSeq" id="WP_171687739.1">
    <property type="nucleotide sequence ID" value="NZ_WHOC01000006.1"/>
</dbReference>
<gene>
    <name evidence="2" type="ORF">GC102_00430</name>
</gene>
<accession>A0ABX1YWN6</accession>
<dbReference type="NCBIfam" id="NF038032">
    <property type="entry name" value="CehA_McbA_metalo"/>
    <property type="match status" value="1"/>
</dbReference>
<reference evidence="2 3" key="1">
    <citation type="submission" date="2019-10" db="EMBL/GenBank/DDBJ databases">
        <title>Description of Paenibacillus choica sp. nov.</title>
        <authorList>
            <person name="Carlier A."/>
            <person name="Qi S."/>
        </authorList>
    </citation>
    <scope>NUCLEOTIDE SEQUENCE [LARGE SCALE GENOMIC DNA]</scope>
    <source>
        <strain evidence="2 3">LMG 31460</strain>
    </source>
</reference>
<dbReference type="CDD" id="cd07432">
    <property type="entry name" value="PHP_HisPPase"/>
    <property type="match status" value="1"/>
</dbReference>
<organism evidence="2 3">
    <name type="scientific">Paenibacillus germinis</name>
    <dbReference type="NCBI Taxonomy" id="2654979"/>
    <lineage>
        <taxon>Bacteria</taxon>
        <taxon>Bacillati</taxon>
        <taxon>Bacillota</taxon>
        <taxon>Bacilli</taxon>
        <taxon>Bacillales</taxon>
        <taxon>Paenibacillaceae</taxon>
        <taxon>Paenibacillus</taxon>
    </lineage>
</organism>
<protein>
    <recommendedName>
        <fullName evidence="1">Polymerase/histidinol phosphatase N-terminal domain-containing protein</fullName>
    </recommendedName>
</protein>
<dbReference type="PANTHER" id="PTHR42924:SF3">
    <property type="entry name" value="POLYMERASE_HISTIDINOL PHOSPHATASE N-TERMINAL DOMAIN-CONTAINING PROTEIN"/>
    <property type="match status" value="1"/>
</dbReference>
<dbReference type="PANTHER" id="PTHR42924">
    <property type="entry name" value="EXONUCLEASE"/>
    <property type="match status" value="1"/>
</dbReference>
<name>A0ABX1YWN6_9BACL</name>